<keyword evidence="2" id="KW-1185">Reference proteome</keyword>
<evidence type="ECO:0000313" key="1">
    <source>
        <dbReference type="EMBL" id="KXF81401.1"/>
    </source>
</evidence>
<name>A0A135I7G6_9GAMM</name>
<evidence type="ECO:0000313" key="2">
    <source>
        <dbReference type="Proteomes" id="UP000070529"/>
    </source>
</evidence>
<sequence>MCIIHALTLKQMKQLECKANRGQNSPLGEEFLTFFTEMSLKKEMAEPRNKMIRNIFCSNMV</sequence>
<gene>
    <name evidence="1" type="ORF">ATN88_01305</name>
</gene>
<dbReference type="AlphaFoldDB" id="A0A135I7G6"/>
<reference evidence="1 2" key="1">
    <citation type="submission" date="2015-11" db="EMBL/GenBank/DDBJ databases">
        <title>Genomic Taxonomy of the Vibrionaceae.</title>
        <authorList>
            <person name="Gomez-Gil B."/>
            <person name="Enciso-Ibarra J."/>
        </authorList>
    </citation>
    <scope>NUCLEOTIDE SEQUENCE [LARGE SCALE GENOMIC DNA]</scope>
    <source>
        <strain evidence="1 2">CAIM 912</strain>
    </source>
</reference>
<protein>
    <submittedName>
        <fullName evidence="1">Uncharacterized protein</fullName>
    </submittedName>
</protein>
<proteinExistence type="predicted"/>
<organism evidence="1 2">
    <name type="scientific">Enterovibrio coralii</name>
    <dbReference type="NCBI Taxonomy" id="294935"/>
    <lineage>
        <taxon>Bacteria</taxon>
        <taxon>Pseudomonadati</taxon>
        <taxon>Pseudomonadota</taxon>
        <taxon>Gammaproteobacteria</taxon>
        <taxon>Vibrionales</taxon>
        <taxon>Vibrionaceae</taxon>
        <taxon>Enterovibrio</taxon>
    </lineage>
</organism>
<comment type="caution">
    <text evidence="1">The sequence shown here is derived from an EMBL/GenBank/DDBJ whole genome shotgun (WGS) entry which is preliminary data.</text>
</comment>
<accession>A0A135I7G6</accession>
<dbReference type="Proteomes" id="UP000070529">
    <property type="component" value="Unassembled WGS sequence"/>
</dbReference>
<dbReference type="STRING" id="294935.ATN88_01305"/>
<dbReference type="EMBL" id="LNTY01000034">
    <property type="protein sequence ID" value="KXF81401.1"/>
    <property type="molecule type" value="Genomic_DNA"/>
</dbReference>